<proteinExistence type="inferred from homology"/>
<dbReference type="PANTHER" id="PTHR21660">
    <property type="entry name" value="THIOESTERASE SUPERFAMILY MEMBER-RELATED"/>
    <property type="match status" value="1"/>
</dbReference>
<gene>
    <name evidence="3" type="ORF">TSTA_090070</name>
</gene>
<dbReference type="HOGENOM" id="CLU_089876_12_0_1"/>
<dbReference type="eggNOG" id="KOG3328">
    <property type="taxonomic scope" value="Eukaryota"/>
</dbReference>
<dbReference type="GeneID" id="8108095"/>
<name>B8M0Y8_TALSN</name>
<evidence type="ECO:0000313" key="3">
    <source>
        <dbReference type="EMBL" id="EED21768.1"/>
    </source>
</evidence>
<dbReference type="STRING" id="441959.B8M0Y8"/>
<dbReference type="AlphaFoldDB" id="B8M0Y8"/>
<protein>
    <submittedName>
        <fullName evidence="3">Thioesterase family protein</fullName>
    </submittedName>
</protein>
<dbReference type="PANTHER" id="PTHR21660:SF11">
    <property type="entry name" value="FAMILY PROTEIN, PUTATIVE (AFU_ORTHOLOGUE AFUA_4G04355)-RELATED"/>
    <property type="match status" value="1"/>
</dbReference>
<dbReference type="Gene3D" id="3.10.129.10">
    <property type="entry name" value="Hotdog Thioesterase"/>
    <property type="match status" value="1"/>
</dbReference>
<dbReference type="InterPro" id="IPR039298">
    <property type="entry name" value="ACOT13"/>
</dbReference>
<accession>B8M0Y8</accession>
<dbReference type="SUPFAM" id="SSF54637">
    <property type="entry name" value="Thioesterase/thiol ester dehydrase-isomerase"/>
    <property type="match status" value="1"/>
</dbReference>
<dbReference type="InterPro" id="IPR006683">
    <property type="entry name" value="Thioestr_dom"/>
</dbReference>
<dbReference type="InterPro" id="IPR029069">
    <property type="entry name" value="HotDog_dom_sf"/>
</dbReference>
<dbReference type="GO" id="GO:0047617">
    <property type="term" value="F:fatty acyl-CoA hydrolase activity"/>
    <property type="evidence" value="ECO:0007669"/>
    <property type="project" value="InterPro"/>
</dbReference>
<reference evidence="4" key="1">
    <citation type="journal article" date="2015" name="Genome Announc.">
        <title>Genome sequence of the AIDS-associated pathogen Penicillium marneffei (ATCC18224) and its near taxonomic relative Talaromyces stipitatus (ATCC10500).</title>
        <authorList>
            <person name="Nierman W.C."/>
            <person name="Fedorova-Abrams N.D."/>
            <person name="Andrianopoulos A."/>
        </authorList>
    </citation>
    <scope>NUCLEOTIDE SEQUENCE [LARGE SCALE GENOMIC DNA]</scope>
    <source>
        <strain evidence="4">ATCC 10500 / CBS 375.48 / QM 6759 / NRRL 1006</strain>
    </source>
</reference>
<dbReference type="InParanoid" id="B8M0Y8"/>
<dbReference type="Pfam" id="PF03061">
    <property type="entry name" value="4HBT"/>
    <property type="match status" value="1"/>
</dbReference>
<dbReference type="OMA" id="IIDWAGG"/>
<dbReference type="EMBL" id="EQ962653">
    <property type="protein sequence ID" value="EED21768.1"/>
    <property type="molecule type" value="Genomic_DNA"/>
</dbReference>
<dbReference type="PhylomeDB" id="B8M0Y8"/>
<evidence type="ECO:0000256" key="1">
    <source>
        <dbReference type="ARBA" id="ARBA00008324"/>
    </source>
</evidence>
<evidence type="ECO:0000313" key="4">
    <source>
        <dbReference type="Proteomes" id="UP000001745"/>
    </source>
</evidence>
<dbReference type="RefSeq" id="XP_002478731.1">
    <property type="nucleotide sequence ID" value="XM_002478686.1"/>
</dbReference>
<comment type="similarity">
    <text evidence="1">Belongs to the thioesterase PaaI family.</text>
</comment>
<organism evidence="3 4">
    <name type="scientific">Talaromyces stipitatus (strain ATCC 10500 / CBS 375.48 / QM 6759 / NRRL 1006)</name>
    <name type="common">Penicillium stipitatum</name>
    <dbReference type="NCBI Taxonomy" id="441959"/>
    <lineage>
        <taxon>Eukaryota</taxon>
        <taxon>Fungi</taxon>
        <taxon>Dikarya</taxon>
        <taxon>Ascomycota</taxon>
        <taxon>Pezizomycotina</taxon>
        <taxon>Eurotiomycetes</taxon>
        <taxon>Eurotiomycetidae</taxon>
        <taxon>Eurotiales</taxon>
        <taxon>Trichocomaceae</taxon>
        <taxon>Talaromyces</taxon>
        <taxon>Talaromyces sect. Talaromyces</taxon>
    </lineage>
</organism>
<dbReference type="Proteomes" id="UP000001745">
    <property type="component" value="Unassembled WGS sequence"/>
</dbReference>
<dbReference type="VEuPathDB" id="FungiDB:TSTA_090070"/>
<evidence type="ECO:0000259" key="2">
    <source>
        <dbReference type="Pfam" id="PF03061"/>
    </source>
</evidence>
<dbReference type="FunFam" id="3.10.129.10:FF:000033">
    <property type="entry name" value="acyl-coenzyme A thioesterase 13"/>
    <property type="match status" value="1"/>
</dbReference>
<keyword evidence="4" id="KW-1185">Reference proteome</keyword>
<dbReference type="OrthoDB" id="46529at2759"/>
<sequence length="175" mass="19093">MATPLDNVLNVWNKIQQNSPIYNFLLEDVQVYEASKGVVRAKLQVNERHLNSKRGLHGVFSACVVDWAGGLAIASHGFESTGVSTDIHVSYLSKASLGDWLVIESRTDKVGKTLGFTSVTISKRGEDGQLSTVAQGAHTKPCSQTAFFFASGMIAFFFDCWIHSDGGEQFSSKML</sequence>
<dbReference type="CDD" id="cd03443">
    <property type="entry name" value="PaaI_thioesterase"/>
    <property type="match status" value="1"/>
</dbReference>
<feature type="domain" description="Thioesterase" evidence="2">
    <location>
        <begin position="56"/>
        <end position="125"/>
    </location>
</feature>